<dbReference type="InterPro" id="IPR006776">
    <property type="entry name" value="SsgB"/>
</dbReference>
<evidence type="ECO:0000256" key="3">
    <source>
        <dbReference type="ARBA" id="ARBA00022618"/>
    </source>
</evidence>
<comment type="similarity">
    <text evidence="2">Belongs to the SsgA family.</text>
</comment>
<dbReference type="AlphaFoldDB" id="A0A1I0ENZ6"/>
<keyword evidence="3 8" id="KW-0132">Cell division</keyword>
<organism evidence="8 9">
    <name type="scientific">Nonomuraea wenchangensis</name>
    <dbReference type="NCBI Taxonomy" id="568860"/>
    <lineage>
        <taxon>Bacteria</taxon>
        <taxon>Bacillati</taxon>
        <taxon>Actinomycetota</taxon>
        <taxon>Actinomycetes</taxon>
        <taxon>Streptosporangiales</taxon>
        <taxon>Streptosporangiaceae</taxon>
        <taxon>Nonomuraea</taxon>
    </lineage>
</organism>
<accession>A0A1I0ENZ6</accession>
<dbReference type="Pfam" id="PF04686">
    <property type="entry name" value="SsgA"/>
    <property type="match status" value="1"/>
</dbReference>
<comment type="subcellular location">
    <subcellularLocation>
        <location evidence="1">Cell septum</location>
    </subcellularLocation>
</comment>
<evidence type="ECO:0000256" key="7">
    <source>
        <dbReference type="SAM" id="MobiDB-lite"/>
    </source>
</evidence>
<keyword evidence="4" id="KW-0749">Sporulation</keyword>
<feature type="region of interest" description="Disordered" evidence="7">
    <location>
        <begin position="1"/>
        <end position="28"/>
    </location>
</feature>
<proteinExistence type="inferred from homology"/>
<keyword evidence="5" id="KW-0717">Septation</keyword>
<reference evidence="8 9" key="1">
    <citation type="submission" date="2016-10" db="EMBL/GenBank/DDBJ databases">
        <authorList>
            <person name="de Groot N.N."/>
        </authorList>
    </citation>
    <scope>NUCLEOTIDE SEQUENCE [LARGE SCALE GENOMIC DNA]</scope>
    <source>
        <strain evidence="8 9">CGMCC 4.5598</strain>
    </source>
</reference>
<dbReference type="STRING" id="568860.SAMN05421811_103145"/>
<protein>
    <submittedName>
        <fullName evidence="8">Streptomyces sporulation and cell division protein, SsgA</fullName>
    </submittedName>
</protein>
<gene>
    <name evidence="8" type="ORF">SAMN05421811_103145</name>
</gene>
<dbReference type="GO" id="GO:0030428">
    <property type="term" value="C:cell septum"/>
    <property type="evidence" value="ECO:0007669"/>
    <property type="project" value="UniProtKB-SubCell"/>
</dbReference>
<feature type="compositionally biased region" description="Polar residues" evidence="7">
    <location>
        <begin position="1"/>
        <end position="12"/>
    </location>
</feature>
<dbReference type="GO" id="GO:0030435">
    <property type="term" value="P:sporulation resulting in formation of a cellular spore"/>
    <property type="evidence" value="ECO:0007669"/>
    <property type="project" value="UniProtKB-KW"/>
</dbReference>
<dbReference type="EMBL" id="FOHX01000003">
    <property type="protein sequence ID" value="SET47196.1"/>
    <property type="molecule type" value="Genomic_DNA"/>
</dbReference>
<dbReference type="Gene3D" id="2.30.31.20">
    <property type="entry name" value="Sporulation-specific cell division protein SsgB"/>
    <property type="match status" value="1"/>
</dbReference>
<evidence type="ECO:0000256" key="6">
    <source>
        <dbReference type="ARBA" id="ARBA00023306"/>
    </source>
</evidence>
<evidence type="ECO:0000256" key="4">
    <source>
        <dbReference type="ARBA" id="ARBA00022969"/>
    </source>
</evidence>
<evidence type="ECO:0000256" key="5">
    <source>
        <dbReference type="ARBA" id="ARBA00023210"/>
    </source>
</evidence>
<keyword evidence="6" id="KW-0131">Cell cycle</keyword>
<dbReference type="GO" id="GO:0000917">
    <property type="term" value="P:division septum assembly"/>
    <property type="evidence" value="ECO:0007669"/>
    <property type="project" value="UniProtKB-KW"/>
</dbReference>
<name>A0A1I0ENZ6_9ACTN</name>
<keyword evidence="9" id="KW-1185">Reference proteome</keyword>
<evidence type="ECO:0000313" key="8">
    <source>
        <dbReference type="EMBL" id="SET47196.1"/>
    </source>
</evidence>
<evidence type="ECO:0000313" key="9">
    <source>
        <dbReference type="Proteomes" id="UP000199361"/>
    </source>
</evidence>
<dbReference type="Proteomes" id="UP000199361">
    <property type="component" value="Unassembled WGS sequence"/>
</dbReference>
<evidence type="ECO:0000256" key="1">
    <source>
        <dbReference type="ARBA" id="ARBA00004431"/>
    </source>
</evidence>
<sequence>MCCSPAGSSSTEVAEPVGDGDVRVAPHPDSDDWVRLELPIDGRPAEFYAARSAIDEFVDATCLLVPSGREAAELNLDGMIARLLGAGR</sequence>
<dbReference type="InterPro" id="IPR038658">
    <property type="entry name" value="SsgB_sf"/>
</dbReference>
<evidence type="ECO:0000256" key="2">
    <source>
        <dbReference type="ARBA" id="ARBA00009323"/>
    </source>
</evidence>